<feature type="transmembrane region" description="Helical" evidence="1">
    <location>
        <begin position="69"/>
        <end position="87"/>
    </location>
</feature>
<dbReference type="OMA" id="FEHLNHY"/>
<reference evidence="2 3" key="1">
    <citation type="journal article" date="2015" name="Sci. Rep.">
        <title>Genome of the facultative scuticociliatosis pathogen Pseudocohnilembus persalinus provides insight into its virulence through horizontal gene transfer.</title>
        <authorList>
            <person name="Xiong J."/>
            <person name="Wang G."/>
            <person name="Cheng J."/>
            <person name="Tian M."/>
            <person name="Pan X."/>
            <person name="Warren A."/>
            <person name="Jiang C."/>
            <person name="Yuan D."/>
            <person name="Miao W."/>
        </authorList>
    </citation>
    <scope>NUCLEOTIDE SEQUENCE [LARGE SCALE GENOMIC DNA]</scope>
    <source>
        <strain evidence="2">36N120E</strain>
    </source>
</reference>
<dbReference type="OrthoDB" id="291928at2759"/>
<comment type="caution">
    <text evidence="2">The sequence shown here is derived from an EMBL/GenBank/DDBJ whole genome shotgun (WGS) entry which is preliminary data.</text>
</comment>
<keyword evidence="1" id="KW-0812">Transmembrane</keyword>
<protein>
    <recommendedName>
        <fullName evidence="4">Transmembrane protein</fullName>
    </recommendedName>
</protein>
<keyword evidence="1" id="KW-0472">Membrane</keyword>
<dbReference type="Proteomes" id="UP000054937">
    <property type="component" value="Unassembled WGS sequence"/>
</dbReference>
<feature type="transmembrane region" description="Helical" evidence="1">
    <location>
        <begin position="108"/>
        <end position="124"/>
    </location>
</feature>
<organism evidence="2 3">
    <name type="scientific">Pseudocohnilembus persalinus</name>
    <name type="common">Ciliate</name>
    <dbReference type="NCBI Taxonomy" id="266149"/>
    <lineage>
        <taxon>Eukaryota</taxon>
        <taxon>Sar</taxon>
        <taxon>Alveolata</taxon>
        <taxon>Ciliophora</taxon>
        <taxon>Intramacronucleata</taxon>
        <taxon>Oligohymenophorea</taxon>
        <taxon>Scuticociliatia</taxon>
        <taxon>Philasterida</taxon>
        <taxon>Pseudocohnilembidae</taxon>
        <taxon>Pseudocohnilembus</taxon>
    </lineage>
</organism>
<keyword evidence="1" id="KW-1133">Transmembrane helix</keyword>
<sequence length="177" mass="21103">MPPKEKNSKLQNDQISVYMQETDPMNPYGPNYEELPQSTKIYYKFNKVKKYVHFSKHDEELILNANYKFMYHIFGSLALGIFLSYSTKQFLWRPFAPKLHEYIADYKGIYYGLITSSLMTYAYFSQTEGYINDVCYPLLLQYTQQAVDNGFEDYKISDYRQVDMEQIIKSKRQQTQN</sequence>
<gene>
    <name evidence="2" type="ORF">PPERSA_05536</name>
</gene>
<evidence type="ECO:0000256" key="1">
    <source>
        <dbReference type="SAM" id="Phobius"/>
    </source>
</evidence>
<dbReference type="EMBL" id="LDAU01000108">
    <property type="protein sequence ID" value="KRX05427.1"/>
    <property type="molecule type" value="Genomic_DNA"/>
</dbReference>
<accession>A0A0V0QSV4</accession>
<dbReference type="InParanoid" id="A0A0V0QSV4"/>
<keyword evidence="3" id="KW-1185">Reference proteome</keyword>
<dbReference type="AlphaFoldDB" id="A0A0V0QSV4"/>
<evidence type="ECO:0008006" key="4">
    <source>
        <dbReference type="Google" id="ProtNLM"/>
    </source>
</evidence>
<name>A0A0V0QSV4_PSEPJ</name>
<proteinExistence type="predicted"/>
<evidence type="ECO:0000313" key="2">
    <source>
        <dbReference type="EMBL" id="KRX05427.1"/>
    </source>
</evidence>
<evidence type="ECO:0000313" key="3">
    <source>
        <dbReference type="Proteomes" id="UP000054937"/>
    </source>
</evidence>